<protein>
    <recommendedName>
        <fullName evidence="3">F-box domain-containing protein</fullName>
    </recommendedName>
</protein>
<name>A0A9P3GL52_9APHY</name>
<evidence type="ECO:0008006" key="3">
    <source>
        <dbReference type="Google" id="ProtNLM"/>
    </source>
</evidence>
<evidence type="ECO:0000313" key="2">
    <source>
        <dbReference type="Proteomes" id="UP000703269"/>
    </source>
</evidence>
<organism evidence="1 2">
    <name type="scientific">Phanerochaete sordida</name>
    <dbReference type="NCBI Taxonomy" id="48140"/>
    <lineage>
        <taxon>Eukaryota</taxon>
        <taxon>Fungi</taxon>
        <taxon>Dikarya</taxon>
        <taxon>Basidiomycota</taxon>
        <taxon>Agaricomycotina</taxon>
        <taxon>Agaricomycetes</taxon>
        <taxon>Polyporales</taxon>
        <taxon>Phanerochaetaceae</taxon>
        <taxon>Phanerochaete</taxon>
    </lineage>
</organism>
<dbReference type="OrthoDB" id="2724825at2759"/>
<proteinExistence type="predicted"/>
<comment type="caution">
    <text evidence="1">The sequence shown here is derived from an EMBL/GenBank/DDBJ whole genome shotgun (WGS) entry which is preliminary data.</text>
</comment>
<reference evidence="1 2" key="1">
    <citation type="submission" date="2021-08" db="EMBL/GenBank/DDBJ databases">
        <title>Draft Genome Sequence of Phanerochaete sordida strain YK-624.</title>
        <authorList>
            <person name="Mori T."/>
            <person name="Dohra H."/>
            <person name="Suzuki T."/>
            <person name="Kawagishi H."/>
            <person name="Hirai H."/>
        </authorList>
    </citation>
    <scope>NUCLEOTIDE SEQUENCE [LARGE SCALE GENOMIC DNA]</scope>
    <source>
        <strain evidence="1 2">YK-624</strain>
    </source>
</reference>
<gene>
    <name evidence="1" type="ORF">PsYK624_129570</name>
</gene>
<dbReference type="AlphaFoldDB" id="A0A9P3GL52"/>
<sequence>MSSPEQDTKEPLSSATQPVFPPELFDSVIDHLHDDKAALRQCTLICREWLPASTFHLFSTLSWPPCHHMWYARIPRTSPMRKFCHCGEAQAGFDRCLSLLSTTPRIAAAVQCLKLNSSRSVHHIDGSTRFTDEAISRSTLLAILDCLSHLRTVELTNCLLEREGSHIGDIFAAREVGEVRIVPRHDHGYVPLYRALEALSVFSRLRRLSIDGQECRPLLTGGTPLLRRTRVAALEVICEDADSTESIMTILLQRTDPASLRSLTLSSPLGDRSASSFVAALPSALETLEYHVVRATPDIERFAELRSLTLVGSLHIEQGGLSEWPDMMRDLGAVAGPAMDAVGLTLQVYEDPFWTFWQSGATLGDMPFNFLTKSLQGQDWSLLRTHLHKCRALKQFRVKIELKPMLDGQGRLLRDIPRCRRIVQELAEELLPASVASVTTVEVACSTSKA</sequence>
<dbReference type="EMBL" id="BPQB01000063">
    <property type="protein sequence ID" value="GJE96751.1"/>
    <property type="molecule type" value="Genomic_DNA"/>
</dbReference>
<evidence type="ECO:0000313" key="1">
    <source>
        <dbReference type="EMBL" id="GJE96751.1"/>
    </source>
</evidence>
<keyword evidence="2" id="KW-1185">Reference proteome</keyword>
<dbReference type="Proteomes" id="UP000703269">
    <property type="component" value="Unassembled WGS sequence"/>
</dbReference>
<accession>A0A9P3GL52</accession>